<comment type="caution">
    <text evidence="1">The sequence shown here is derived from an EMBL/GenBank/DDBJ whole genome shotgun (WGS) entry which is preliminary data.</text>
</comment>
<name>A0A0M0KG15_9BACI</name>
<reference evidence="2" key="1">
    <citation type="submission" date="2015-08" db="EMBL/GenBank/DDBJ databases">
        <title>Fjat-14210 dsm16467.</title>
        <authorList>
            <person name="Liu B."/>
            <person name="Wang J."/>
            <person name="Zhu Y."/>
            <person name="Liu G."/>
            <person name="Chen Q."/>
            <person name="Chen Z."/>
            <person name="Lan J."/>
            <person name="Che J."/>
            <person name="Ge C."/>
            <person name="Shi H."/>
            <person name="Pan Z."/>
            <person name="Liu X."/>
        </authorList>
    </citation>
    <scope>NUCLEOTIDE SEQUENCE [LARGE SCALE GENOMIC DNA]</scope>
    <source>
        <strain evidence="2">DSM 16467</strain>
    </source>
</reference>
<protein>
    <submittedName>
        <fullName evidence="1">Uncharacterized protein</fullName>
    </submittedName>
</protein>
<gene>
    <name evidence="1" type="ORF">AMD01_23110</name>
</gene>
<evidence type="ECO:0000313" key="2">
    <source>
        <dbReference type="Proteomes" id="UP000037558"/>
    </source>
</evidence>
<dbReference type="EMBL" id="LILC01000037">
    <property type="protein sequence ID" value="KOO37358.1"/>
    <property type="molecule type" value="Genomic_DNA"/>
</dbReference>
<dbReference type="PATRIC" id="fig|284581.3.peg.3482"/>
<evidence type="ECO:0000313" key="1">
    <source>
        <dbReference type="EMBL" id="KOO37358.1"/>
    </source>
</evidence>
<proteinExistence type="predicted"/>
<sequence>MWVGFIALRGGLEPFFKGRVRRSFFKREGLLWVSAIALRGGLEPFFEGDFRGTFLREKGFVSSRHCPALRAGRSFFGGVIK</sequence>
<dbReference type="AlphaFoldDB" id="A0A0M0KG15"/>
<keyword evidence="2" id="KW-1185">Reference proteome</keyword>
<organism evidence="1 2">
    <name type="scientific">Priestia koreensis</name>
    <dbReference type="NCBI Taxonomy" id="284581"/>
    <lineage>
        <taxon>Bacteria</taxon>
        <taxon>Bacillati</taxon>
        <taxon>Bacillota</taxon>
        <taxon>Bacilli</taxon>
        <taxon>Bacillales</taxon>
        <taxon>Bacillaceae</taxon>
        <taxon>Priestia</taxon>
    </lineage>
</organism>
<accession>A0A0M0KG15</accession>
<dbReference type="Proteomes" id="UP000037558">
    <property type="component" value="Unassembled WGS sequence"/>
</dbReference>